<feature type="transmembrane region" description="Helical" evidence="2">
    <location>
        <begin position="23"/>
        <end position="46"/>
    </location>
</feature>
<accession>A0A7S2AP14</accession>
<evidence type="ECO:0000256" key="2">
    <source>
        <dbReference type="SAM" id="Phobius"/>
    </source>
</evidence>
<keyword evidence="2" id="KW-1133">Transmembrane helix</keyword>
<dbReference type="AlphaFoldDB" id="A0A7S2AP14"/>
<feature type="region of interest" description="Disordered" evidence="1">
    <location>
        <begin position="142"/>
        <end position="163"/>
    </location>
</feature>
<evidence type="ECO:0000256" key="1">
    <source>
        <dbReference type="SAM" id="MobiDB-lite"/>
    </source>
</evidence>
<organism evidence="3">
    <name type="scientific">Alexandrium andersonii</name>
    <dbReference type="NCBI Taxonomy" id="327968"/>
    <lineage>
        <taxon>Eukaryota</taxon>
        <taxon>Sar</taxon>
        <taxon>Alveolata</taxon>
        <taxon>Dinophyceae</taxon>
        <taxon>Gonyaulacales</taxon>
        <taxon>Pyrocystaceae</taxon>
        <taxon>Alexandrium</taxon>
    </lineage>
</organism>
<name>A0A7S2AP14_9DINO</name>
<evidence type="ECO:0000313" key="3">
    <source>
        <dbReference type="EMBL" id="CAD9373521.1"/>
    </source>
</evidence>
<proteinExistence type="predicted"/>
<gene>
    <name evidence="3" type="ORF">AAND1436_LOCUS5480</name>
</gene>
<keyword evidence="2" id="KW-0812">Transmembrane</keyword>
<reference evidence="3" key="1">
    <citation type="submission" date="2021-01" db="EMBL/GenBank/DDBJ databases">
        <authorList>
            <person name="Corre E."/>
            <person name="Pelletier E."/>
            <person name="Niang G."/>
            <person name="Scheremetjew M."/>
            <person name="Finn R."/>
            <person name="Kale V."/>
            <person name="Holt S."/>
            <person name="Cochrane G."/>
            <person name="Meng A."/>
            <person name="Brown T."/>
            <person name="Cohen L."/>
        </authorList>
    </citation>
    <scope>NUCLEOTIDE SEQUENCE</scope>
    <source>
        <strain evidence="3">CCMP2222</strain>
    </source>
</reference>
<feature type="region of interest" description="Disordered" evidence="1">
    <location>
        <begin position="185"/>
        <end position="228"/>
    </location>
</feature>
<dbReference type="EMBL" id="HBGQ01011224">
    <property type="protein sequence ID" value="CAD9373521.1"/>
    <property type="molecule type" value="Transcribed_RNA"/>
</dbReference>
<keyword evidence="2" id="KW-0472">Membrane</keyword>
<sequence>MAACIVLKYHSQESAIRLSDQQVMCTMLAAFSLHVFAHWLILFWIVPMCRRDHEDTPVDYATVSRETPCSWFSANPVHCLRSRYIHRHDPPCDHYFLGKEHLLKRNPKIGIYFESDAAAVSPRKEEGGRRAMDYWWMGHRRTSDASDDGGAVRADRPIGSSSWHRSGTSELLAAWLSPGSFIQTNPVQEAEQAMEVEGQEQLPPTAEESRLPEEGAGSAGSGQEARGS</sequence>
<protein>
    <submittedName>
        <fullName evidence="3">Uncharacterized protein</fullName>
    </submittedName>
</protein>